<dbReference type="InterPro" id="IPR036967">
    <property type="entry name" value="Ribosomal_uS11_sf"/>
</dbReference>
<dbReference type="HAMAP" id="MF_01310">
    <property type="entry name" value="Ribosomal_uS11"/>
    <property type="match status" value="1"/>
</dbReference>
<dbReference type="InterPro" id="IPR001971">
    <property type="entry name" value="Ribosomal_uS11"/>
</dbReference>
<dbReference type="PIRSF" id="PIRSF002131">
    <property type="entry name" value="Ribosomal_S11"/>
    <property type="match status" value="1"/>
</dbReference>
<protein>
    <recommendedName>
        <fullName evidence="4">Small ribosomal subunit protein uS11</fullName>
    </recommendedName>
    <alternativeName>
        <fullName evidence="5">40S ribosomal protein S14</fullName>
    </alternativeName>
</protein>
<dbReference type="FunFam" id="3.30.420.80:FF:000018">
    <property type="entry name" value="40S ribosomal protein S14"/>
    <property type="match status" value="1"/>
</dbReference>
<keyword evidence="3 6" id="KW-0687">Ribonucleoprotein</keyword>
<reference evidence="7 8" key="1">
    <citation type="journal article" date="2015" name="Environ. Microbiol.">
        <title>Genome analyses suggest the presence of polyploidy and recent human-driven expansions in eight global populations of the honeybee pathogen Nosema ceranae.</title>
        <authorList>
            <person name="Pelin A."/>
            <person name="Selman M."/>
            <person name="Aris-Brosou S."/>
            <person name="Farinelli L."/>
            <person name="Corradi N."/>
        </authorList>
    </citation>
    <scope>NUCLEOTIDE SEQUENCE [LARGE SCALE GENOMIC DNA]</scope>
    <source>
        <strain evidence="7 8">PA08 1199</strain>
    </source>
</reference>
<comment type="caution">
    <text evidence="7">The sequence shown here is derived from an EMBL/GenBank/DDBJ whole genome shotgun (WGS) entry which is preliminary data.</text>
</comment>
<dbReference type="GeneID" id="36320481"/>
<keyword evidence="2 6" id="KW-0689">Ribosomal protein</keyword>
<dbReference type="Gene3D" id="3.30.420.80">
    <property type="entry name" value="Ribosomal protein S11"/>
    <property type="match status" value="1"/>
</dbReference>
<dbReference type="VEuPathDB" id="MicrosporidiaDB:AAJ76_400036629"/>
<dbReference type="EMBL" id="JPQZ01000004">
    <property type="protein sequence ID" value="KKO76318.1"/>
    <property type="molecule type" value="Genomic_DNA"/>
</dbReference>
<keyword evidence="8" id="KW-1185">Reference proteome</keyword>
<dbReference type="InterPro" id="IPR018102">
    <property type="entry name" value="Ribosomal_uS11_CS"/>
</dbReference>
<organism evidence="7 8">
    <name type="scientific">Vairimorpha ceranae</name>
    <dbReference type="NCBI Taxonomy" id="40302"/>
    <lineage>
        <taxon>Eukaryota</taxon>
        <taxon>Fungi</taxon>
        <taxon>Fungi incertae sedis</taxon>
        <taxon>Microsporidia</taxon>
        <taxon>Nosematidae</taxon>
        <taxon>Vairimorpha</taxon>
    </lineage>
</organism>
<dbReference type="GO" id="GO:0003735">
    <property type="term" value="F:structural constituent of ribosome"/>
    <property type="evidence" value="ECO:0007669"/>
    <property type="project" value="InterPro"/>
</dbReference>
<accession>A0A0F9WU29</accession>
<evidence type="ECO:0000256" key="1">
    <source>
        <dbReference type="ARBA" id="ARBA00006194"/>
    </source>
</evidence>
<dbReference type="AlphaFoldDB" id="A0A0F9WU29"/>
<evidence type="ECO:0000313" key="8">
    <source>
        <dbReference type="Proteomes" id="UP000034350"/>
    </source>
</evidence>
<dbReference type="SUPFAM" id="SSF53137">
    <property type="entry name" value="Translational machinery components"/>
    <property type="match status" value="1"/>
</dbReference>
<dbReference type="OrthoDB" id="1677536at2759"/>
<name>A0A0F9WU29_9MICR</name>
<evidence type="ECO:0000256" key="5">
    <source>
        <dbReference type="ARBA" id="ARBA00044343"/>
    </source>
</evidence>
<proteinExistence type="inferred from homology"/>
<dbReference type="PROSITE" id="PS00054">
    <property type="entry name" value="RIBOSOMAL_S11"/>
    <property type="match status" value="1"/>
</dbReference>
<dbReference type="Pfam" id="PF00411">
    <property type="entry name" value="Ribosomal_S11"/>
    <property type="match status" value="1"/>
</dbReference>
<evidence type="ECO:0000256" key="3">
    <source>
        <dbReference type="ARBA" id="ARBA00023274"/>
    </source>
</evidence>
<evidence type="ECO:0000256" key="4">
    <source>
        <dbReference type="ARBA" id="ARBA00035160"/>
    </source>
</evidence>
<dbReference type="VEuPathDB" id="MicrosporidiaDB:G9O61_00g010480"/>
<evidence type="ECO:0000313" key="7">
    <source>
        <dbReference type="EMBL" id="KKO76318.1"/>
    </source>
</evidence>
<dbReference type="GO" id="GO:0022626">
    <property type="term" value="C:cytosolic ribosome"/>
    <property type="evidence" value="ECO:0007669"/>
    <property type="project" value="UniProtKB-ARBA"/>
</dbReference>
<dbReference type="GO" id="GO:0044391">
    <property type="term" value="C:ribosomal subunit"/>
    <property type="evidence" value="ECO:0007669"/>
    <property type="project" value="UniProtKB-ARBA"/>
</dbReference>
<dbReference type="VEuPathDB" id="MicrosporidiaDB:NCER_102114"/>
<evidence type="ECO:0000256" key="6">
    <source>
        <dbReference type="RuleBase" id="RU003629"/>
    </source>
</evidence>
<sequence>MTEVIESKNEYTAICHIKATKNNTIIHVTDMTGSETICRISGGMRVKSKRDEGSPYAAMIAAQEVAAIIAKKGVKTVHFMLRGAGGVKPKALGAGAQVAVRSIIRSGINMGRIEDVTPIPTDRVRMKGGHRGRRV</sequence>
<dbReference type="PANTHER" id="PTHR11759">
    <property type="entry name" value="40S RIBOSOMAL PROTEIN S14/30S RIBOSOMAL PROTEIN S11"/>
    <property type="match status" value="1"/>
</dbReference>
<gene>
    <name evidence="7" type="ORF">AAJ76_400036629</name>
</gene>
<dbReference type="Proteomes" id="UP000034350">
    <property type="component" value="Unassembled WGS sequence"/>
</dbReference>
<dbReference type="RefSeq" id="XP_024332060.1">
    <property type="nucleotide sequence ID" value="XM_024475535.1"/>
</dbReference>
<evidence type="ECO:0000256" key="2">
    <source>
        <dbReference type="ARBA" id="ARBA00022980"/>
    </source>
</evidence>
<comment type="similarity">
    <text evidence="1 6">Belongs to the universal ribosomal protein uS11 family.</text>
</comment>
<dbReference type="GO" id="GO:0006412">
    <property type="term" value="P:translation"/>
    <property type="evidence" value="ECO:0007669"/>
    <property type="project" value="InterPro"/>
</dbReference>